<reference evidence="1 2" key="1">
    <citation type="submission" date="2016-10" db="EMBL/GenBank/DDBJ databases">
        <authorList>
            <person name="de Groot N.N."/>
        </authorList>
    </citation>
    <scope>NUCLEOTIDE SEQUENCE [LARGE SCALE GENOMIC DNA]</scope>
    <source>
        <strain evidence="1 2">IBRC-M10418</strain>
    </source>
</reference>
<proteinExistence type="predicted"/>
<name>A0A1H6HV06_9EURY</name>
<protein>
    <submittedName>
        <fullName evidence="1">Uncharacterized protein</fullName>
    </submittedName>
</protein>
<dbReference type="Proteomes" id="UP000199215">
    <property type="component" value="Unassembled WGS sequence"/>
</dbReference>
<evidence type="ECO:0000313" key="1">
    <source>
        <dbReference type="EMBL" id="SEH37967.1"/>
    </source>
</evidence>
<keyword evidence="2" id="KW-1185">Reference proteome</keyword>
<gene>
    <name evidence="1" type="ORF">SAMN05192561_101296</name>
</gene>
<organism evidence="1 2">
    <name type="scientific">Halopenitus malekzadehii</name>
    <dbReference type="NCBI Taxonomy" id="1267564"/>
    <lineage>
        <taxon>Archaea</taxon>
        <taxon>Methanobacteriati</taxon>
        <taxon>Methanobacteriota</taxon>
        <taxon>Stenosarchaea group</taxon>
        <taxon>Halobacteria</taxon>
        <taxon>Halobacteriales</taxon>
        <taxon>Haloferacaceae</taxon>
        <taxon>Halopenitus</taxon>
    </lineage>
</organism>
<accession>A0A1H6HV06</accession>
<dbReference type="EMBL" id="FNWU01000001">
    <property type="protein sequence ID" value="SEH37967.1"/>
    <property type="molecule type" value="Genomic_DNA"/>
</dbReference>
<dbReference type="AlphaFoldDB" id="A0A1H6HV06"/>
<sequence>MLAEDYPVLLMGNTVDEFMRDMEAEIAERAQQVAIGEAD</sequence>
<evidence type="ECO:0000313" key="2">
    <source>
        <dbReference type="Proteomes" id="UP000199215"/>
    </source>
</evidence>